<reference evidence="1 2" key="1">
    <citation type="submission" date="2023-08" db="EMBL/GenBank/DDBJ databases">
        <title>Functional and genomic diversity of the sorghum phyllosphere microbiome.</title>
        <authorList>
            <person name="Shade A."/>
        </authorList>
    </citation>
    <scope>NUCLEOTIDE SEQUENCE [LARGE SCALE GENOMIC DNA]</scope>
    <source>
        <strain evidence="1 2">SORGH_AS_0919</strain>
    </source>
</reference>
<organism evidence="1 2">
    <name type="scientific">Microbacterium paludicola</name>
    <dbReference type="NCBI Taxonomy" id="300019"/>
    <lineage>
        <taxon>Bacteria</taxon>
        <taxon>Bacillati</taxon>
        <taxon>Actinomycetota</taxon>
        <taxon>Actinomycetes</taxon>
        <taxon>Micrococcales</taxon>
        <taxon>Microbacteriaceae</taxon>
        <taxon>Microbacterium</taxon>
    </lineage>
</organism>
<evidence type="ECO:0000313" key="1">
    <source>
        <dbReference type="EMBL" id="MDR6166446.1"/>
    </source>
</evidence>
<dbReference type="EMBL" id="JAVIZA010000001">
    <property type="protein sequence ID" value="MDR6166446.1"/>
    <property type="molecule type" value="Genomic_DNA"/>
</dbReference>
<name>A0ABU1HXT4_9MICO</name>
<dbReference type="RefSeq" id="WP_309664799.1">
    <property type="nucleotide sequence ID" value="NZ_JAVIZA010000001.1"/>
</dbReference>
<sequence length="101" mass="11069">MTGDAASKGRRVTLNLRRPMLHLIPGVRPTVVIDGRGQPAQWGVGTWLVPDDEAVEITVFLFNRLWRFGEARVVLHPSDTGLSYRSPLVPLGPGRILVTSG</sequence>
<protein>
    <submittedName>
        <fullName evidence="1">Uncharacterized protein</fullName>
    </submittedName>
</protein>
<evidence type="ECO:0000313" key="2">
    <source>
        <dbReference type="Proteomes" id="UP001260188"/>
    </source>
</evidence>
<gene>
    <name evidence="1" type="ORF">QE367_000650</name>
</gene>
<accession>A0ABU1HXT4</accession>
<proteinExistence type="predicted"/>
<dbReference type="Proteomes" id="UP001260188">
    <property type="component" value="Unassembled WGS sequence"/>
</dbReference>
<keyword evidence="2" id="KW-1185">Reference proteome</keyword>
<comment type="caution">
    <text evidence="1">The sequence shown here is derived from an EMBL/GenBank/DDBJ whole genome shotgun (WGS) entry which is preliminary data.</text>
</comment>